<dbReference type="EMBL" id="CAJVRL010000061">
    <property type="protein sequence ID" value="CAG8955374.1"/>
    <property type="molecule type" value="Genomic_DNA"/>
</dbReference>
<keyword evidence="1" id="KW-0472">Membrane</keyword>
<organism evidence="2 3">
    <name type="scientific">Hymenoscyphus fraxineus</name>
    <dbReference type="NCBI Taxonomy" id="746836"/>
    <lineage>
        <taxon>Eukaryota</taxon>
        <taxon>Fungi</taxon>
        <taxon>Dikarya</taxon>
        <taxon>Ascomycota</taxon>
        <taxon>Pezizomycotina</taxon>
        <taxon>Leotiomycetes</taxon>
        <taxon>Helotiales</taxon>
        <taxon>Helotiaceae</taxon>
        <taxon>Hymenoscyphus</taxon>
    </lineage>
</organism>
<dbReference type="Pfam" id="PF11204">
    <property type="entry name" value="DUF2985"/>
    <property type="match status" value="1"/>
</dbReference>
<proteinExistence type="predicted"/>
<evidence type="ECO:0000313" key="2">
    <source>
        <dbReference type="EMBL" id="CAG8955374.1"/>
    </source>
</evidence>
<gene>
    <name evidence="2" type="ORF">HYFRA_00011358</name>
</gene>
<keyword evidence="1" id="KW-1133">Transmembrane helix</keyword>
<name>A0A9N9KXM7_9HELO</name>
<feature type="transmembrane region" description="Helical" evidence="1">
    <location>
        <begin position="358"/>
        <end position="381"/>
    </location>
</feature>
<dbReference type="OrthoDB" id="6407410at2759"/>
<dbReference type="AlphaFoldDB" id="A0A9N9KXM7"/>
<dbReference type="PANTHER" id="PTHR35872">
    <property type="entry name" value="INTEGRAL MEMBRANE PROTEIN (AFU_ORTHOLOGUE AFUA_5G07110)"/>
    <property type="match status" value="1"/>
</dbReference>
<dbReference type="PANTHER" id="PTHR35872:SF1">
    <property type="entry name" value="ALPHA-L-RHAMNOSIDASE C"/>
    <property type="match status" value="1"/>
</dbReference>
<evidence type="ECO:0000256" key="1">
    <source>
        <dbReference type="SAM" id="Phobius"/>
    </source>
</evidence>
<evidence type="ECO:0000313" key="3">
    <source>
        <dbReference type="Proteomes" id="UP000696280"/>
    </source>
</evidence>
<reference evidence="2" key="1">
    <citation type="submission" date="2021-07" db="EMBL/GenBank/DDBJ databases">
        <authorList>
            <person name="Durling M."/>
        </authorList>
    </citation>
    <scope>NUCLEOTIDE SEQUENCE</scope>
</reference>
<comment type="caution">
    <text evidence="2">The sequence shown here is derived from an EMBL/GenBank/DDBJ whole genome shotgun (WGS) entry which is preliminary data.</text>
</comment>
<keyword evidence="1" id="KW-0812">Transmembrane</keyword>
<feature type="transmembrane region" description="Helical" evidence="1">
    <location>
        <begin position="178"/>
        <end position="201"/>
    </location>
</feature>
<dbReference type="Proteomes" id="UP000696280">
    <property type="component" value="Unassembled WGS sequence"/>
</dbReference>
<dbReference type="InterPro" id="IPR021369">
    <property type="entry name" value="DUF2985"/>
</dbReference>
<sequence>MSSSIETAPENVPGDLVLAADSSASNETTTAGKLVRNAQITFSQSRPPVGMFHAFGSLGSNIPTLNDIQTGKFEFDGWSGPGQRRNSSARRDSDVQVMEIYRQRTASIPLPTRVETITEKVEEKIEVVIPESGERIVTSPHDPSVPYANGYQFPPKHTKKQATLIALRGFGRFIITPFGFLLTIYALNIVAWGGMLFLILIHATPAMAHPSYNDDYSGAKIWLEITAQILNALFCVTGLGLIPWRFRDLWHLLQFRLRRKEGALRKLAGIHRDWFRLEGSQDIDINFHPATDSLPAGVNESALALPIKVSPDAPLTGERASPSKYWLLDFVVWMFVLNTFLQILLCVFMWGFNRFERPSAAVGALISLACIVASAAGYMIFREGKRVKKVEGVPVSKDDQELLREMREKGGEGGIV</sequence>
<accession>A0A9N9KXM7</accession>
<keyword evidence="3" id="KW-1185">Reference proteome</keyword>
<protein>
    <submittedName>
        <fullName evidence="2">Uncharacterized protein</fullName>
    </submittedName>
</protein>
<feature type="transmembrane region" description="Helical" evidence="1">
    <location>
        <begin position="221"/>
        <end position="242"/>
    </location>
</feature>
<feature type="transmembrane region" description="Helical" evidence="1">
    <location>
        <begin position="326"/>
        <end position="352"/>
    </location>
</feature>